<dbReference type="Proteomes" id="UP001152888">
    <property type="component" value="Unassembled WGS sequence"/>
</dbReference>
<accession>A0A9P0KPV3</accession>
<proteinExistence type="predicted"/>
<reference evidence="2" key="1">
    <citation type="submission" date="2022-03" db="EMBL/GenBank/DDBJ databases">
        <authorList>
            <person name="Sayadi A."/>
        </authorList>
    </citation>
    <scope>NUCLEOTIDE SEQUENCE</scope>
</reference>
<comment type="caution">
    <text evidence="2">The sequence shown here is derived from an EMBL/GenBank/DDBJ whole genome shotgun (WGS) entry which is preliminary data.</text>
</comment>
<keyword evidence="1" id="KW-1133">Transmembrane helix</keyword>
<dbReference type="OrthoDB" id="2021145at2759"/>
<feature type="transmembrane region" description="Helical" evidence="1">
    <location>
        <begin position="6"/>
        <end position="25"/>
    </location>
</feature>
<name>A0A9P0KPV3_ACAOB</name>
<evidence type="ECO:0000256" key="1">
    <source>
        <dbReference type="SAM" id="Phobius"/>
    </source>
</evidence>
<sequence length="70" mass="8027">MHTVFSDIFGCVHIFGTFCMFEAFIAYKNLSSSSRNHLILKKSCTILFMAVVIYGIAVFFSWRILIPVDQ</sequence>
<evidence type="ECO:0000313" key="3">
    <source>
        <dbReference type="Proteomes" id="UP001152888"/>
    </source>
</evidence>
<feature type="transmembrane region" description="Helical" evidence="1">
    <location>
        <begin position="46"/>
        <end position="66"/>
    </location>
</feature>
<dbReference type="EMBL" id="CAKOFQ010006830">
    <property type="protein sequence ID" value="CAH1974955.1"/>
    <property type="molecule type" value="Genomic_DNA"/>
</dbReference>
<organism evidence="2 3">
    <name type="scientific">Acanthoscelides obtectus</name>
    <name type="common">Bean weevil</name>
    <name type="synonym">Bruchus obtectus</name>
    <dbReference type="NCBI Taxonomy" id="200917"/>
    <lineage>
        <taxon>Eukaryota</taxon>
        <taxon>Metazoa</taxon>
        <taxon>Ecdysozoa</taxon>
        <taxon>Arthropoda</taxon>
        <taxon>Hexapoda</taxon>
        <taxon>Insecta</taxon>
        <taxon>Pterygota</taxon>
        <taxon>Neoptera</taxon>
        <taxon>Endopterygota</taxon>
        <taxon>Coleoptera</taxon>
        <taxon>Polyphaga</taxon>
        <taxon>Cucujiformia</taxon>
        <taxon>Chrysomeloidea</taxon>
        <taxon>Chrysomelidae</taxon>
        <taxon>Bruchinae</taxon>
        <taxon>Bruchini</taxon>
        <taxon>Acanthoscelides</taxon>
    </lineage>
</organism>
<gene>
    <name evidence="2" type="ORF">ACAOBT_LOCUS11374</name>
</gene>
<dbReference type="AlphaFoldDB" id="A0A9P0KPV3"/>
<protein>
    <submittedName>
        <fullName evidence="2">Uncharacterized protein</fullName>
    </submittedName>
</protein>
<keyword evidence="1" id="KW-0472">Membrane</keyword>
<evidence type="ECO:0000313" key="2">
    <source>
        <dbReference type="EMBL" id="CAH1974955.1"/>
    </source>
</evidence>
<keyword evidence="3" id="KW-1185">Reference proteome</keyword>
<keyword evidence="1" id="KW-0812">Transmembrane</keyword>